<keyword evidence="6 12" id="KW-0500">Molybdenum</keyword>
<gene>
    <name evidence="14" type="primary">modB</name>
    <name evidence="14" type="ORF">HA46_16570</name>
</gene>
<evidence type="ECO:0000313" key="15">
    <source>
        <dbReference type="Proteomes" id="UP000193785"/>
    </source>
</evidence>
<keyword evidence="5" id="KW-1003">Cell membrane</keyword>
<dbReference type="PROSITE" id="PS50928">
    <property type="entry name" value="ABC_TM1"/>
    <property type="match status" value="1"/>
</dbReference>
<comment type="caution">
    <text evidence="14">The sequence shown here is derived from an EMBL/GenBank/DDBJ whole genome shotgun (WGS) entry which is preliminary data.</text>
</comment>
<dbReference type="PANTHER" id="PTHR30183">
    <property type="entry name" value="MOLYBDENUM TRANSPORT SYSTEM PERMEASE PROTEIN MODB"/>
    <property type="match status" value="1"/>
</dbReference>
<name>A0ABX3UNL4_9GAMM</name>
<dbReference type="NCBIfam" id="TIGR02141">
    <property type="entry name" value="modB_ABC"/>
    <property type="match status" value="1"/>
</dbReference>
<evidence type="ECO:0000256" key="12">
    <source>
        <dbReference type="RuleBase" id="RU365097"/>
    </source>
</evidence>
<dbReference type="InterPro" id="IPR011867">
    <property type="entry name" value="ModB_ABC"/>
</dbReference>
<keyword evidence="7 12" id="KW-0997">Cell inner membrane</keyword>
<dbReference type="Pfam" id="PF00528">
    <property type="entry name" value="BPD_transp_1"/>
    <property type="match status" value="1"/>
</dbReference>
<feature type="transmembrane region" description="Helical" evidence="11">
    <location>
        <begin position="136"/>
        <end position="158"/>
    </location>
</feature>
<dbReference type="InterPro" id="IPR000515">
    <property type="entry name" value="MetI-like"/>
</dbReference>
<keyword evidence="15" id="KW-1185">Reference proteome</keyword>
<protein>
    <recommendedName>
        <fullName evidence="12">Molybdenum transport system permease</fullName>
    </recommendedName>
</protein>
<dbReference type="EMBL" id="MLJJ01000037">
    <property type="protein sequence ID" value="ORM96591.1"/>
    <property type="molecule type" value="Genomic_DNA"/>
</dbReference>
<reference evidence="14 15" key="1">
    <citation type="journal article" date="2017" name="Antonie Van Leeuwenhoek">
        <title>Phylogenomic resolution of the bacterial genus Pantoea and its relationship with Erwinia and Tatumella.</title>
        <authorList>
            <person name="Palmer M."/>
            <person name="Steenkamp E.T."/>
            <person name="Coetzee M.P."/>
            <person name="Chan W.Y."/>
            <person name="van Zyl E."/>
            <person name="De Maayer P."/>
            <person name="Coutinho T.A."/>
            <person name="Blom J."/>
            <person name="Smits T.H."/>
            <person name="Duffy B."/>
            <person name="Venter S.N."/>
        </authorList>
    </citation>
    <scope>NUCLEOTIDE SEQUENCE [LARGE SCALE GENOMIC DNA]</scope>
    <source>
        <strain evidence="14 15">LMG 5345</strain>
    </source>
</reference>
<evidence type="ECO:0000256" key="4">
    <source>
        <dbReference type="ARBA" id="ARBA00022448"/>
    </source>
</evidence>
<evidence type="ECO:0000256" key="5">
    <source>
        <dbReference type="ARBA" id="ARBA00022475"/>
    </source>
</evidence>
<dbReference type="RefSeq" id="WP_084885583.1">
    <property type="nucleotide sequence ID" value="NZ_DALZCT010000017.1"/>
</dbReference>
<keyword evidence="4 11" id="KW-0813">Transport</keyword>
<feature type="transmembrane region" description="Helical" evidence="11">
    <location>
        <begin position="197"/>
        <end position="220"/>
    </location>
</feature>
<feature type="transmembrane region" description="Helical" evidence="11">
    <location>
        <begin position="90"/>
        <end position="115"/>
    </location>
</feature>
<evidence type="ECO:0000313" key="14">
    <source>
        <dbReference type="EMBL" id="ORM96591.1"/>
    </source>
</evidence>
<dbReference type="InterPro" id="IPR035906">
    <property type="entry name" value="MetI-like_sf"/>
</dbReference>
<evidence type="ECO:0000256" key="6">
    <source>
        <dbReference type="ARBA" id="ARBA00022505"/>
    </source>
</evidence>
<dbReference type="Proteomes" id="UP000193785">
    <property type="component" value="Unassembled WGS sequence"/>
</dbReference>
<evidence type="ECO:0000256" key="2">
    <source>
        <dbReference type="ARBA" id="ARBA00004429"/>
    </source>
</evidence>
<evidence type="ECO:0000256" key="11">
    <source>
        <dbReference type="RuleBase" id="RU363032"/>
    </source>
</evidence>
<evidence type="ECO:0000256" key="3">
    <source>
        <dbReference type="ARBA" id="ARBA00007069"/>
    </source>
</evidence>
<comment type="subcellular location">
    <subcellularLocation>
        <location evidence="2 12">Cell inner membrane</location>
        <topology evidence="2 12">Multi-pass membrane protein</topology>
    </subcellularLocation>
    <subcellularLocation>
        <location evidence="11">Cell membrane</location>
        <topology evidence="11">Multi-pass membrane protein</topology>
    </subcellularLocation>
</comment>
<dbReference type="Gene3D" id="1.10.3720.10">
    <property type="entry name" value="MetI-like"/>
    <property type="match status" value="1"/>
</dbReference>
<evidence type="ECO:0000256" key="9">
    <source>
        <dbReference type="ARBA" id="ARBA00022989"/>
    </source>
</evidence>
<proteinExistence type="inferred from homology"/>
<comment type="function">
    <text evidence="1 12">Part of the binding-protein-dependent transport system for molybdenum; probably responsible for the translocation of the substrate across the membrane.</text>
</comment>
<evidence type="ECO:0000256" key="7">
    <source>
        <dbReference type="ARBA" id="ARBA00022519"/>
    </source>
</evidence>
<sequence length="229" mass="24909">MILSDPEWQAVVLSLKVSSIAVLFSLPFGILTAWILVRCRFPGKSLLDSIIHLPLVLPPVVVGYLLLIGLGRRGVIGQYLYDWFGFSFAFSWRGAALASAVIAFPLMVRAIRLALEAVDMRLEQAARTLGAGRWRVFFTITLPLTLPGIIVGTVLAFARSLGEFGATITFVSNIPQETRTLPLAMFTLIETPGAEGAAARLCAIAIALALLSLLISEWLARWGRKRMGA</sequence>
<comment type="similarity">
    <text evidence="3 12">Belongs to the binding-protein-dependent transport system permease family. CysTW subfamily.</text>
</comment>
<evidence type="ECO:0000256" key="10">
    <source>
        <dbReference type="ARBA" id="ARBA00023136"/>
    </source>
</evidence>
<keyword evidence="10 11" id="KW-0472">Membrane</keyword>
<feature type="transmembrane region" description="Helical" evidence="11">
    <location>
        <begin position="20"/>
        <end position="37"/>
    </location>
</feature>
<dbReference type="SUPFAM" id="SSF161098">
    <property type="entry name" value="MetI-like"/>
    <property type="match status" value="1"/>
</dbReference>
<keyword evidence="8 11" id="KW-0812">Transmembrane</keyword>
<feature type="transmembrane region" description="Helical" evidence="11">
    <location>
        <begin position="49"/>
        <end position="70"/>
    </location>
</feature>
<keyword evidence="9 11" id="KW-1133">Transmembrane helix</keyword>
<evidence type="ECO:0000259" key="13">
    <source>
        <dbReference type="PROSITE" id="PS50928"/>
    </source>
</evidence>
<feature type="domain" description="ABC transmembrane type-1" evidence="13">
    <location>
        <begin position="11"/>
        <end position="219"/>
    </location>
</feature>
<dbReference type="PANTHER" id="PTHR30183:SF3">
    <property type="entry name" value="MOLYBDENUM TRANSPORT SYSTEM PERMEASE PROTEIN MODB"/>
    <property type="match status" value="1"/>
</dbReference>
<dbReference type="NCBIfam" id="NF006939">
    <property type="entry name" value="PRK09421.1"/>
    <property type="match status" value="1"/>
</dbReference>
<dbReference type="CDD" id="cd06261">
    <property type="entry name" value="TM_PBP2"/>
    <property type="match status" value="1"/>
</dbReference>
<accession>A0ABX3UNL4</accession>
<evidence type="ECO:0000256" key="1">
    <source>
        <dbReference type="ARBA" id="ARBA00002949"/>
    </source>
</evidence>
<evidence type="ECO:0000256" key="8">
    <source>
        <dbReference type="ARBA" id="ARBA00022692"/>
    </source>
</evidence>
<organism evidence="14 15">
    <name type="scientific">Pantoea septica</name>
    <dbReference type="NCBI Taxonomy" id="472695"/>
    <lineage>
        <taxon>Bacteria</taxon>
        <taxon>Pseudomonadati</taxon>
        <taxon>Pseudomonadota</taxon>
        <taxon>Gammaproteobacteria</taxon>
        <taxon>Enterobacterales</taxon>
        <taxon>Erwiniaceae</taxon>
        <taxon>Pantoea</taxon>
    </lineage>
</organism>